<sequence length="121" mass="13681">MDELIIKKSRFISFVYLIKSKEHIKKVIDTLWLEHKKARHICYAFNFIDENGIINAGFNDDGEPKNTAGKAIYDIILLKKMSNVLVVTIRYFGGILLGAGGLIKAYRKSSSNAINSFIERG</sequence>
<reference evidence="5" key="1">
    <citation type="submission" date="2010-03" db="EMBL/GenBank/DDBJ databases">
        <title>The complete genome of Mycoplasma crocodyli MP145.</title>
        <authorList>
            <person name="Glass J.I."/>
            <person name="Durkin A.S."/>
            <person name="Hostetler J."/>
            <person name="Jackson J."/>
            <person name="Johnson J."/>
            <person name="May M.A."/>
            <person name="Paralanov V."/>
            <person name="Radune D."/>
            <person name="Szczypinski B."/>
            <person name="Brown D.R."/>
        </authorList>
    </citation>
    <scope>NUCLEOTIDE SEQUENCE [LARGE SCALE GENOMIC DNA]</scope>
    <source>
        <strain evidence="5">ATCC 51981 / MP145</strain>
    </source>
</reference>
<feature type="domain" description="Impact N-terminal" evidence="3">
    <location>
        <begin position="7"/>
        <end position="114"/>
    </location>
</feature>
<dbReference type="InterPro" id="IPR023582">
    <property type="entry name" value="Impact"/>
</dbReference>
<keyword evidence="5" id="KW-1185">Reference proteome</keyword>
<dbReference type="InterPro" id="IPR020568">
    <property type="entry name" value="Ribosomal_Su5_D2-typ_SF"/>
</dbReference>
<comment type="similarity">
    <text evidence="1">Belongs to the IMPACT family.</text>
</comment>
<dbReference type="eggNOG" id="COG1739">
    <property type="taxonomic scope" value="Bacteria"/>
</dbReference>
<name>D5E655_MYCCM</name>
<dbReference type="SUPFAM" id="SSF54211">
    <property type="entry name" value="Ribosomal protein S5 domain 2-like"/>
    <property type="match status" value="1"/>
</dbReference>
<evidence type="ECO:0000256" key="2">
    <source>
        <dbReference type="SAM" id="Phobius"/>
    </source>
</evidence>
<evidence type="ECO:0000313" key="5">
    <source>
        <dbReference type="Proteomes" id="UP000001845"/>
    </source>
</evidence>
<dbReference type="HOGENOM" id="CLU_083552_3_3_14"/>
<feature type="transmembrane region" description="Helical" evidence="2">
    <location>
        <begin position="84"/>
        <end position="103"/>
    </location>
</feature>
<reference evidence="4 5" key="3">
    <citation type="journal article" date="2011" name="J. Bacteriol.">
        <title>Genome sequences of Mycoplasma alligatoris A21JP2T and Mycoplasma crocodyli MP145T.</title>
        <authorList>
            <person name="Brown D.R."/>
            <person name="Farmerie W.G."/>
            <person name="May M."/>
            <person name="Benders G.A."/>
            <person name="Durkin A.S."/>
            <person name="Hlavinka K."/>
            <person name="Hostetler J."/>
            <person name="Jackson J."/>
            <person name="Johnson J."/>
            <person name="Miller R.H."/>
            <person name="Paralanov V."/>
            <person name="Radune D."/>
            <person name="Szczypinski B."/>
            <person name="Glass J.I."/>
        </authorList>
    </citation>
    <scope>NUCLEOTIDE SEQUENCE [LARGE SCALE GENOMIC DNA]</scope>
    <source>
        <strain evidence="5">ATCC 51981 / MP145</strain>
    </source>
</reference>
<gene>
    <name evidence="4" type="ordered locus">MCRO_0641</name>
</gene>
<accession>D5E655</accession>
<organism evidence="4 5">
    <name type="scientific">Mycoplasma crocodyli (strain ATCC 51981 / MP145)</name>
    <dbReference type="NCBI Taxonomy" id="512564"/>
    <lineage>
        <taxon>Bacteria</taxon>
        <taxon>Bacillati</taxon>
        <taxon>Mycoplasmatota</taxon>
        <taxon>Mollicutes</taxon>
        <taxon>Mycoplasmataceae</taxon>
        <taxon>Mycoplasma</taxon>
    </lineage>
</organism>
<dbReference type="GO" id="GO:0006446">
    <property type="term" value="P:regulation of translational initiation"/>
    <property type="evidence" value="ECO:0007669"/>
    <property type="project" value="TreeGrafter"/>
</dbReference>
<dbReference type="Pfam" id="PF01205">
    <property type="entry name" value="Impact_N"/>
    <property type="match status" value="1"/>
</dbReference>
<dbReference type="GO" id="GO:0005737">
    <property type="term" value="C:cytoplasm"/>
    <property type="evidence" value="ECO:0007669"/>
    <property type="project" value="TreeGrafter"/>
</dbReference>
<dbReference type="EMBL" id="CP001991">
    <property type="protein sequence ID" value="ADE19496.1"/>
    <property type="molecule type" value="Genomic_DNA"/>
</dbReference>
<dbReference type="OrthoDB" id="9813771at2"/>
<reference key="2">
    <citation type="submission" date="2010-03" db="EMBL/GenBank/DDBJ databases">
        <authorList>
            <person name="Ma Z."/>
            <person name="Wang X."/>
            <person name="Liu H."/>
        </authorList>
    </citation>
    <scope>NUCLEOTIDE SEQUENCE</scope>
    <source>
        <strain>MP145</strain>
    </source>
</reference>
<evidence type="ECO:0000313" key="4">
    <source>
        <dbReference type="EMBL" id="ADE19496.1"/>
    </source>
</evidence>
<dbReference type="PANTHER" id="PTHR16301">
    <property type="entry name" value="IMPACT-RELATED"/>
    <property type="match status" value="1"/>
</dbReference>
<dbReference type="KEGG" id="mcd:MCRO_0641"/>
<dbReference type="RefSeq" id="WP_013054273.1">
    <property type="nucleotide sequence ID" value="NC_014014.1"/>
</dbReference>
<proteinExistence type="inferred from homology"/>
<dbReference type="InterPro" id="IPR001498">
    <property type="entry name" value="Impact_N"/>
</dbReference>
<keyword evidence="2" id="KW-0472">Membrane</keyword>
<dbReference type="Gene3D" id="3.30.230.30">
    <property type="entry name" value="Impact, N-terminal domain"/>
    <property type="match status" value="1"/>
</dbReference>
<dbReference type="PANTHER" id="PTHR16301:SF20">
    <property type="entry name" value="IMPACT FAMILY MEMBER YIGZ"/>
    <property type="match status" value="1"/>
</dbReference>
<evidence type="ECO:0000259" key="3">
    <source>
        <dbReference type="Pfam" id="PF01205"/>
    </source>
</evidence>
<dbReference type="InterPro" id="IPR036956">
    <property type="entry name" value="Impact_N_sf"/>
</dbReference>
<protein>
    <recommendedName>
        <fullName evidence="3">Impact N-terminal domain-containing protein</fullName>
    </recommendedName>
</protein>
<evidence type="ECO:0000256" key="1">
    <source>
        <dbReference type="ARBA" id="ARBA00007665"/>
    </source>
</evidence>
<keyword evidence="2" id="KW-1133">Transmembrane helix</keyword>
<dbReference type="Proteomes" id="UP000001845">
    <property type="component" value="Chromosome"/>
</dbReference>
<keyword evidence="2" id="KW-0812">Transmembrane</keyword>
<dbReference type="AlphaFoldDB" id="D5E655"/>
<dbReference type="STRING" id="512564.MCRO_0641"/>